<accession>A0ABS5J0B1</accession>
<dbReference type="Gene3D" id="2.50.20.10">
    <property type="entry name" value="Lipoprotein localisation LolA/LolB/LppX"/>
    <property type="match status" value="1"/>
</dbReference>
<dbReference type="EMBL" id="JAGTXB010000006">
    <property type="protein sequence ID" value="MBS0028673.1"/>
    <property type="molecule type" value="Genomic_DNA"/>
</dbReference>
<feature type="chain" id="PRO_5045167570" description="Outer membrane lipoprotein-sorting protein" evidence="1">
    <location>
        <begin position="25"/>
        <end position="238"/>
    </location>
</feature>
<dbReference type="RefSeq" id="WP_211973769.1">
    <property type="nucleotide sequence ID" value="NZ_CBFHAM010000055.1"/>
</dbReference>
<feature type="signal peptide" evidence="1">
    <location>
        <begin position="1"/>
        <end position="24"/>
    </location>
</feature>
<comment type="caution">
    <text evidence="2">The sequence shown here is derived from an EMBL/GenBank/DDBJ whole genome shotgun (WGS) entry which is preliminary data.</text>
</comment>
<sequence>MTRTRFYSLLAVFLIAGVSTYAQSVDDIIAKNIEAMGGQSKLQAIKSQYVEGNMEVQGQTVPIKRWVKQDQAMRLEFSVMGTNNVQVVTRTAGWSLMPVMQQTEAQEMDPQMTKLMQSQLDVRGELYDYKSKGKKIELVGKDSVNGSPAYKLKITSADGMVGNAFLDTKSYLLVKATNKVTIQGQDMEVVTLLSDYKKTPEGLAYPGITEQSPGGVKINILKIETNQPVADSLFTKPQ</sequence>
<evidence type="ECO:0000313" key="2">
    <source>
        <dbReference type="EMBL" id="MBS0028673.1"/>
    </source>
</evidence>
<organism evidence="2 3">
    <name type="scientific">Chitinophaga hostae</name>
    <dbReference type="NCBI Taxonomy" id="2831022"/>
    <lineage>
        <taxon>Bacteria</taxon>
        <taxon>Pseudomonadati</taxon>
        <taxon>Bacteroidota</taxon>
        <taxon>Chitinophagia</taxon>
        <taxon>Chitinophagales</taxon>
        <taxon>Chitinophagaceae</taxon>
        <taxon>Chitinophaga</taxon>
    </lineage>
</organism>
<evidence type="ECO:0000313" key="3">
    <source>
        <dbReference type="Proteomes" id="UP000676386"/>
    </source>
</evidence>
<reference evidence="2 3" key="1">
    <citation type="submission" date="2021-04" db="EMBL/GenBank/DDBJ databases">
        <title>Chitinophaga sp. nov., isolated from the rhizosphere soil.</title>
        <authorList>
            <person name="He S."/>
        </authorList>
    </citation>
    <scope>NUCLEOTIDE SEQUENCE [LARGE SCALE GENOMIC DNA]</scope>
    <source>
        <strain evidence="2 3">2R12</strain>
    </source>
</reference>
<name>A0ABS5J0B1_9BACT</name>
<evidence type="ECO:0008006" key="4">
    <source>
        <dbReference type="Google" id="ProtNLM"/>
    </source>
</evidence>
<proteinExistence type="predicted"/>
<dbReference type="Proteomes" id="UP000676386">
    <property type="component" value="Unassembled WGS sequence"/>
</dbReference>
<gene>
    <name evidence="2" type="ORF">KE626_15240</name>
</gene>
<keyword evidence="1" id="KW-0732">Signal</keyword>
<protein>
    <recommendedName>
        <fullName evidence="4">Outer membrane lipoprotein-sorting protein</fullName>
    </recommendedName>
</protein>
<evidence type="ECO:0000256" key="1">
    <source>
        <dbReference type="SAM" id="SignalP"/>
    </source>
</evidence>
<keyword evidence="3" id="KW-1185">Reference proteome</keyword>